<feature type="transmembrane region" description="Helical" evidence="5">
    <location>
        <begin position="107"/>
        <end position="125"/>
    </location>
</feature>
<evidence type="ECO:0000256" key="6">
    <source>
        <dbReference type="SAM" id="MobiDB-lite"/>
    </source>
</evidence>
<proteinExistence type="inferred from homology"/>
<keyword evidence="7" id="KW-1185">Reference proteome</keyword>
<feature type="transmembrane region" description="Helical" evidence="5">
    <location>
        <begin position="231"/>
        <end position="252"/>
    </location>
</feature>
<protein>
    <submittedName>
        <fullName evidence="8">MARVEL domain-containing protein</fullName>
    </submittedName>
</protein>
<feature type="transmembrane region" description="Helical" evidence="5">
    <location>
        <begin position="74"/>
        <end position="95"/>
    </location>
</feature>
<organism evidence="7 8">
    <name type="scientific">Macrostomum lignano</name>
    <dbReference type="NCBI Taxonomy" id="282301"/>
    <lineage>
        <taxon>Eukaryota</taxon>
        <taxon>Metazoa</taxon>
        <taxon>Spiralia</taxon>
        <taxon>Lophotrochozoa</taxon>
        <taxon>Platyhelminthes</taxon>
        <taxon>Rhabditophora</taxon>
        <taxon>Macrostomorpha</taxon>
        <taxon>Macrostomida</taxon>
        <taxon>Macrostomidae</taxon>
        <taxon>Macrostomum</taxon>
    </lineage>
</organism>
<comment type="similarity">
    <text evidence="5">Belongs to the BI1 family.</text>
</comment>
<name>A0A1I8I3P2_9PLAT</name>
<accession>A0A1I8I3P2</accession>
<evidence type="ECO:0000256" key="1">
    <source>
        <dbReference type="ARBA" id="ARBA00004141"/>
    </source>
</evidence>
<keyword evidence="4 5" id="KW-0472">Membrane</keyword>
<dbReference type="GO" id="GO:2001234">
    <property type="term" value="P:negative regulation of apoptotic signaling pathway"/>
    <property type="evidence" value="ECO:0007669"/>
    <property type="project" value="TreeGrafter"/>
</dbReference>
<feature type="transmembrane region" description="Helical" evidence="5">
    <location>
        <begin position="194"/>
        <end position="216"/>
    </location>
</feature>
<reference evidence="8" key="1">
    <citation type="submission" date="2016-11" db="UniProtKB">
        <authorList>
            <consortium name="WormBaseParasite"/>
        </authorList>
    </citation>
    <scope>IDENTIFICATION</scope>
</reference>
<evidence type="ECO:0000256" key="2">
    <source>
        <dbReference type="ARBA" id="ARBA00022692"/>
    </source>
</evidence>
<sequence length="289" mass="31234">MDTSVYDPKAKDLQPPPPPPPPYSETPGGTGVVNPSYVHDTPNLTTEEETAVHVGFTVRNLDEASVRRGFIRKVYLILTAQLAFTFGCVLLTALWAPVAEAIRSNLWIFYASLAVFTAVYIGLMCSTRLRRETPGNMIALFIFTLAMTAMASTLAAFTSSNAVLVSVGITGAVCVGVTLFVLQSRVEFSLLASLIYSTGLVFAMFGVSCLITILVYRSSLDPVTTRILDCVYGGLIALLLVVCLVADTHHVIGNSNYGLSEEEYVFGALQLYIDVVLVLMIFLGIRGGR</sequence>
<evidence type="ECO:0000256" key="4">
    <source>
        <dbReference type="ARBA" id="ARBA00023136"/>
    </source>
</evidence>
<evidence type="ECO:0000256" key="3">
    <source>
        <dbReference type="ARBA" id="ARBA00022989"/>
    </source>
</evidence>
<keyword evidence="2 5" id="KW-0812">Transmembrane</keyword>
<keyword evidence="3 5" id="KW-1133">Transmembrane helix</keyword>
<evidence type="ECO:0000313" key="7">
    <source>
        <dbReference type="Proteomes" id="UP000095280"/>
    </source>
</evidence>
<dbReference type="GO" id="GO:0016020">
    <property type="term" value="C:membrane"/>
    <property type="evidence" value="ECO:0007669"/>
    <property type="project" value="UniProtKB-SubCell"/>
</dbReference>
<evidence type="ECO:0000256" key="5">
    <source>
        <dbReference type="RuleBase" id="RU004379"/>
    </source>
</evidence>
<feature type="transmembrane region" description="Helical" evidence="5">
    <location>
        <begin position="163"/>
        <end position="182"/>
    </location>
</feature>
<dbReference type="AlphaFoldDB" id="A0A1I8I3P2"/>
<feature type="region of interest" description="Disordered" evidence="6">
    <location>
        <begin position="1"/>
        <end position="32"/>
    </location>
</feature>
<dbReference type="PANTHER" id="PTHR23291">
    <property type="entry name" value="BAX INHIBITOR-RELATED"/>
    <property type="match status" value="1"/>
</dbReference>
<dbReference type="PANTHER" id="PTHR23291:SF127">
    <property type="entry name" value="PROTEIN LIFEGUARD 1-LIKE"/>
    <property type="match status" value="1"/>
</dbReference>
<dbReference type="Proteomes" id="UP000095280">
    <property type="component" value="Unplaced"/>
</dbReference>
<dbReference type="Pfam" id="PF01027">
    <property type="entry name" value="Bax1-I"/>
    <property type="match status" value="1"/>
</dbReference>
<dbReference type="GO" id="GO:0005783">
    <property type="term" value="C:endoplasmic reticulum"/>
    <property type="evidence" value="ECO:0007669"/>
    <property type="project" value="TreeGrafter"/>
</dbReference>
<feature type="compositionally biased region" description="Pro residues" evidence="6">
    <location>
        <begin position="14"/>
        <end position="24"/>
    </location>
</feature>
<feature type="transmembrane region" description="Helical" evidence="5">
    <location>
        <begin position="264"/>
        <end position="285"/>
    </location>
</feature>
<dbReference type="WBParaSite" id="maker-uti_cns_0009692-snap-gene-0.2-mRNA-1">
    <property type="protein sequence ID" value="maker-uti_cns_0009692-snap-gene-0.2-mRNA-1"/>
    <property type="gene ID" value="maker-uti_cns_0009692-snap-gene-0.2"/>
</dbReference>
<feature type="transmembrane region" description="Helical" evidence="5">
    <location>
        <begin position="137"/>
        <end position="157"/>
    </location>
</feature>
<dbReference type="InterPro" id="IPR006214">
    <property type="entry name" value="Bax_inhibitor_1-related"/>
</dbReference>
<comment type="subcellular location">
    <subcellularLocation>
        <location evidence="1">Membrane</location>
        <topology evidence="1">Multi-pass membrane protein</topology>
    </subcellularLocation>
</comment>
<evidence type="ECO:0000313" key="8">
    <source>
        <dbReference type="WBParaSite" id="maker-uti_cns_0009692-snap-gene-0.2-mRNA-1"/>
    </source>
</evidence>
<dbReference type="GO" id="GO:0005794">
    <property type="term" value="C:Golgi apparatus"/>
    <property type="evidence" value="ECO:0007669"/>
    <property type="project" value="TreeGrafter"/>
</dbReference>